<sequence length="104" mass="10394">MTSRSAPPTVDRPLEDHSLETILLVDVLLVAAVLAAVVAARVAEFAFPAASAAGTIAAVAVGLLVLLGTPLVAGRVRGAVAARGRGGTSDRELSPPAPADDAHH</sequence>
<keyword evidence="2" id="KW-0812">Transmembrane</keyword>
<evidence type="ECO:0000313" key="3">
    <source>
        <dbReference type="EMBL" id="MCU4743819.1"/>
    </source>
</evidence>
<evidence type="ECO:0000313" key="5">
    <source>
        <dbReference type="Proteomes" id="UP001320972"/>
    </source>
</evidence>
<feature type="transmembrane region" description="Helical" evidence="2">
    <location>
        <begin position="21"/>
        <end position="39"/>
    </location>
</feature>
<name>A0AAP2Z4F3_9EURY</name>
<keyword evidence="2" id="KW-0472">Membrane</keyword>
<protein>
    <submittedName>
        <fullName evidence="3">Uncharacterized protein</fullName>
    </submittedName>
</protein>
<dbReference type="EMBL" id="JAOPKB010000011">
    <property type="protein sequence ID" value="MCU4974320.1"/>
    <property type="molecule type" value="Genomic_DNA"/>
</dbReference>
<feature type="transmembrane region" description="Helical" evidence="2">
    <location>
        <begin position="45"/>
        <end position="67"/>
    </location>
</feature>
<keyword evidence="5" id="KW-1185">Reference proteome</keyword>
<evidence type="ECO:0000313" key="4">
    <source>
        <dbReference type="EMBL" id="MCU4974320.1"/>
    </source>
</evidence>
<comment type="caution">
    <text evidence="3">The sequence shown here is derived from an EMBL/GenBank/DDBJ whole genome shotgun (WGS) entry which is preliminary data.</text>
</comment>
<keyword evidence="2" id="KW-1133">Transmembrane helix</keyword>
<gene>
    <name evidence="4" type="ORF">OB955_16460</name>
    <name evidence="3" type="ORF">OB960_20750</name>
</gene>
<dbReference type="Proteomes" id="UP001320972">
    <property type="component" value="Unassembled WGS sequence"/>
</dbReference>
<evidence type="ECO:0000313" key="6">
    <source>
        <dbReference type="Proteomes" id="UP001321018"/>
    </source>
</evidence>
<dbReference type="AlphaFoldDB" id="A0AAP2Z4F3"/>
<dbReference type="Proteomes" id="UP001321018">
    <property type="component" value="Unassembled WGS sequence"/>
</dbReference>
<organism evidence="3 6">
    <name type="scientific">Natronoglomus mannanivorans</name>
    <dbReference type="NCBI Taxonomy" id="2979990"/>
    <lineage>
        <taxon>Archaea</taxon>
        <taxon>Methanobacteriati</taxon>
        <taxon>Methanobacteriota</taxon>
        <taxon>Stenosarchaea group</taxon>
        <taxon>Halobacteria</taxon>
        <taxon>Halobacteriales</taxon>
        <taxon>Natrialbaceae</taxon>
        <taxon>Natronoglomus</taxon>
    </lineage>
</organism>
<dbReference type="RefSeq" id="WP_338005628.1">
    <property type="nucleotide sequence ID" value="NZ_JAOPKA010000018.1"/>
</dbReference>
<evidence type="ECO:0000256" key="2">
    <source>
        <dbReference type="SAM" id="Phobius"/>
    </source>
</evidence>
<reference evidence="3 5" key="1">
    <citation type="submission" date="2022-09" db="EMBL/GenBank/DDBJ databases">
        <title>Enrichment on poylsaccharides allowed isolation of novel metabolic and taxonomic groups of Haloarchaea.</title>
        <authorList>
            <person name="Sorokin D.Y."/>
            <person name="Elcheninov A.G."/>
            <person name="Khizhniak T.V."/>
            <person name="Kolganova T.V."/>
            <person name="Kublanov I.V."/>
        </authorList>
    </citation>
    <scope>NUCLEOTIDE SEQUENCE</scope>
    <source>
        <strain evidence="4 5">AArc-m2/3/4</strain>
        <strain evidence="3">AArc-xg1-1</strain>
    </source>
</reference>
<accession>A0AAP2Z4F3</accession>
<dbReference type="EMBL" id="JAOPKA010000018">
    <property type="protein sequence ID" value="MCU4743819.1"/>
    <property type="molecule type" value="Genomic_DNA"/>
</dbReference>
<proteinExistence type="predicted"/>
<evidence type="ECO:0000256" key="1">
    <source>
        <dbReference type="SAM" id="MobiDB-lite"/>
    </source>
</evidence>
<feature type="region of interest" description="Disordered" evidence="1">
    <location>
        <begin position="81"/>
        <end position="104"/>
    </location>
</feature>